<dbReference type="Gene3D" id="3.30.70.360">
    <property type="match status" value="1"/>
</dbReference>
<sequence length="388" mass="42758">MRENITSFLSTCSDDLKNLCTYLHDNPEISYHEFKASKYICNLLHKYNFEIRTNFLDIENAFIAIKGNGHPKICYLCEYDAIKDEGHITGHNLVSTISVAAALALGNVVDKIGGSVILIGCPGEYLGGTKGTMVKQGVFDDIDAVMLAHPDVSTCESGSSSSIIPLGLKFEGENKLTFLNKNSYSSLDGVLLTLNILNSIKKGFPDNLEINSIISNGGYTTLLLPSNSEIKFCIRASDTKTANYAYDKIRKIANYVSKLIDISNTFFLYESPNRELITNRTLNRLFSHNLKENGIININPAKDVYAGLSIGDVSHKVPCIHPYISITDNNAIKYGTLEFAKATISSFALKQCTITAASLALTGIDLIKNKNLLNEVKFEFFNDTKSKI</sequence>
<name>A0A1S8TVS3_9CLOT</name>
<dbReference type="PIRSF" id="PIRSF037226">
    <property type="entry name" value="Amidohydrolase_ACY1L2_prd"/>
    <property type="match status" value="1"/>
</dbReference>
<dbReference type="AlphaFoldDB" id="A0A1S8TVS3"/>
<keyword evidence="2" id="KW-0378">Hydrolase</keyword>
<dbReference type="Proteomes" id="UP000190890">
    <property type="component" value="Unassembled WGS sequence"/>
</dbReference>
<evidence type="ECO:0000313" key="2">
    <source>
        <dbReference type="EMBL" id="OOM81672.1"/>
    </source>
</evidence>
<dbReference type="EMBL" id="LZZM01000053">
    <property type="protein sequence ID" value="OOM81672.1"/>
    <property type="molecule type" value="Genomic_DNA"/>
</dbReference>
<dbReference type="SUPFAM" id="SSF53187">
    <property type="entry name" value="Zn-dependent exopeptidases"/>
    <property type="match status" value="1"/>
</dbReference>
<dbReference type="OrthoDB" id="9781032at2"/>
<dbReference type="PANTHER" id="PTHR30575:SF0">
    <property type="entry name" value="XAA-ARG DIPEPTIDASE"/>
    <property type="match status" value="1"/>
</dbReference>
<reference evidence="2 3" key="1">
    <citation type="submission" date="2016-05" db="EMBL/GenBank/DDBJ databases">
        <title>Microbial solvent formation.</title>
        <authorList>
            <person name="Poehlein A."/>
            <person name="Montoya Solano J.D."/>
            <person name="Flitsch S."/>
            <person name="Krabben P."/>
            <person name="Duerre P."/>
            <person name="Daniel R."/>
        </authorList>
    </citation>
    <scope>NUCLEOTIDE SEQUENCE [LARGE SCALE GENOMIC DNA]</scope>
    <source>
        <strain evidence="2 3">DSM 2619</strain>
    </source>
</reference>
<dbReference type="RefSeq" id="WP_077846238.1">
    <property type="nucleotide sequence ID" value="NZ_LZZM01000053.1"/>
</dbReference>
<dbReference type="GO" id="GO:0005737">
    <property type="term" value="C:cytoplasm"/>
    <property type="evidence" value="ECO:0007669"/>
    <property type="project" value="TreeGrafter"/>
</dbReference>
<gene>
    <name evidence="2" type="primary">abgB</name>
    <name evidence="2" type="ORF">CLPUN_08550</name>
</gene>
<protein>
    <recommendedName>
        <fullName evidence="1">Peptidase M20 domain-containing protein 2</fullName>
    </recommendedName>
</protein>
<proteinExistence type="inferred from homology"/>
<dbReference type="InterPro" id="IPR017144">
    <property type="entry name" value="Xaa-Arg_dipeptidase"/>
</dbReference>
<comment type="caution">
    <text evidence="2">The sequence shown here is derived from an EMBL/GenBank/DDBJ whole genome shotgun (WGS) entry which is preliminary data.</text>
</comment>
<evidence type="ECO:0000256" key="1">
    <source>
        <dbReference type="PIRNR" id="PIRNR037226"/>
    </source>
</evidence>
<dbReference type="PANTHER" id="PTHR30575">
    <property type="entry name" value="PEPTIDASE M20"/>
    <property type="match status" value="1"/>
</dbReference>
<dbReference type="Gene3D" id="3.40.630.10">
    <property type="entry name" value="Zn peptidases"/>
    <property type="match status" value="1"/>
</dbReference>
<organism evidence="2 3">
    <name type="scientific">Clostridium puniceum</name>
    <dbReference type="NCBI Taxonomy" id="29367"/>
    <lineage>
        <taxon>Bacteria</taxon>
        <taxon>Bacillati</taxon>
        <taxon>Bacillota</taxon>
        <taxon>Clostridia</taxon>
        <taxon>Eubacteriales</taxon>
        <taxon>Clostridiaceae</taxon>
        <taxon>Clostridium</taxon>
    </lineage>
</organism>
<dbReference type="InterPro" id="IPR052030">
    <property type="entry name" value="Peptidase_M20/M20A_hydrolases"/>
</dbReference>
<dbReference type="STRING" id="29367.CLPUN_08550"/>
<dbReference type="GO" id="GO:0046657">
    <property type="term" value="P:folic acid catabolic process"/>
    <property type="evidence" value="ECO:0007669"/>
    <property type="project" value="TreeGrafter"/>
</dbReference>
<dbReference type="GO" id="GO:0071713">
    <property type="term" value="F:para-aminobenzoyl-glutamate hydrolase activity"/>
    <property type="evidence" value="ECO:0007669"/>
    <property type="project" value="TreeGrafter"/>
</dbReference>
<comment type="similarity">
    <text evidence="1">Belongs to the peptidase M20A family.</text>
</comment>
<evidence type="ECO:0000313" key="3">
    <source>
        <dbReference type="Proteomes" id="UP000190890"/>
    </source>
</evidence>
<dbReference type="GO" id="GO:0016805">
    <property type="term" value="F:dipeptidase activity"/>
    <property type="evidence" value="ECO:0007669"/>
    <property type="project" value="InterPro"/>
</dbReference>
<keyword evidence="3" id="KW-1185">Reference proteome</keyword>
<accession>A0A1S8TVS3</accession>